<keyword evidence="3" id="KW-1185">Reference proteome</keyword>
<keyword evidence="1" id="KW-0472">Membrane</keyword>
<dbReference type="Proteomes" id="UP001054945">
    <property type="component" value="Unassembled WGS sequence"/>
</dbReference>
<dbReference type="EMBL" id="BPLR01008494">
    <property type="protein sequence ID" value="GIY25122.1"/>
    <property type="molecule type" value="Genomic_DNA"/>
</dbReference>
<comment type="caution">
    <text evidence="2">The sequence shown here is derived from an EMBL/GenBank/DDBJ whole genome shotgun (WGS) entry which is preliminary data.</text>
</comment>
<feature type="transmembrane region" description="Helical" evidence="1">
    <location>
        <begin position="14"/>
        <end position="36"/>
    </location>
</feature>
<evidence type="ECO:0000313" key="3">
    <source>
        <dbReference type="Proteomes" id="UP001054945"/>
    </source>
</evidence>
<evidence type="ECO:0000256" key="1">
    <source>
        <dbReference type="SAM" id="Phobius"/>
    </source>
</evidence>
<keyword evidence="1" id="KW-1133">Transmembrane helix</keyword>
<evidence type="ECO:0008006" key="4">
    <source>
        <dbReference type="Google" id="ProtNLM"/>
    </source>
</evidence>
<name>A0AAV4RYC3_CAEEX</name>
<keyword evidence="1" id="KW-0812">Transmembrane</keyword>
<proteinExistence type="predicted"/>
<protein>
    <recommendedName>
        <fullName evidence="4">Secreted protein</fullName>
    </recommendedName>
</protein>
<reference evidence="2 3" key="1">
    <citation type="submission" date="2021-06" db="EMBL/GenBank/DDBJ databases">
        <title>Caerostris extrusa draft genome.</title>
        <authorList>
            <person name="Kono N."/>
            <person name="Arakawa K."/>
        </authorList>
    </citation>
    <scope>NUCLEOTIDE SEQUENCE [LARGE SCALE GENOMIC DNA]</scope>
</reference>
<evidence type="ECO:0000313" key="2">
    <source>
        <dbReference type="EMBL" id="GIY25122.1"/>
    </source>
</evidence>
<accession>A0AAV4RYC3</accession>
<organism evidence="2 3">
    <name type="scientific">Caerostris extrusa</name>
    <name type="common">Bark spider</name>
    <name type="synonym">Caerostris bankana</name>
    <dbReference type="NCBI Taxonomy" id="172846"/>
    <lineage>
        <taxon>Eukaryota</taxon>
        <taxon>Metazoa</taxon>
        <taxon>Ecdysozoa</taxon>
        <taxon>Arthropoda</taxon>
        <taxon>Chelicerata</taxon>
        <taxon>Arachnida</taxon>
        <taxon>Araneae</taxon>
        <taxon>Araneomorphae</taxon>
        <taxon>Entelegynae</taxon>
        <taxon>Araneoidea</taxon>
        <taxon>Araneidae</taxon>
        <taxon>Caerostris</taxon>
    </lineage>
</organism>
<dbReference type="AlphaFoldDB" id="A0AAV4RYC3"/>
<sequence>MSKWFFWSLPGRTQSAVCAVPAVFTCHGVFTLIRFYSFRKLLCVFKWVVLVGDARLGFGKQQQRIQQIRISAEVSYHRLQSRGAFDLSSRHSCWVVRITGITFRGGSRDYSTFSTGEDRLHQKTSTKKAAFVFRNPDPFGGTR</sequence>
<gene>
    <name evidence="2" type="ORF">CEXT_254961</name>
</gene>